<gene>
    <name evidence="1" type="ORF">B4109_3058</name>
</gene>
<evidence type="ECO:0000313" key="2">
    <source>
        <dbReference type="Proteomes" id="UP000075424"/>
    </source>
</evidence>
<evidence type="ECO:0008006" key="3">
    <source>
        <dbReference type="Google" id="ProtNLM"/>
    </source>
</evidence>
<dbReference type="AlphaFoldDB" id="A0A150MUJ0"/>
<dbReference type="PATRIC" id="fig|1422.18.peg.2546"/>
<evidence type="ECO:0000313" key="1">
    <source>
        <dbReference type="EMBL" id="KYD28157.1"/>
    </source>
</evidence>
<dbReference type="EMBL" id="LQYV01000031">
    <property type="protein sequence ID" value="KYD28157.1"/>
    <property type="molecule type" value="Genomic_DNA"/>
</dbReference>
<comment type="caution">
    <text evidence="1">The sequence shown here is derived from an EMBL/GenBank/DDBJ whole genome shotgun (WGS) entry which is preliminary data.</text>
</comment>
<proteinExistence type="predicted"/>
<accession>A0A150MUJ0</accession>
<sequence length="53" mass="6098">MGKDFFEVVDNTPNIKDRVKAAELLGKRYALWTEKQQVEVTTPVFVDDVPEDD</sequence>
<reference evidence="1 2" key="1">
    <citation type="submission" date="2016-01" db="EMBL/GenBank/DDBJ databases">
        <title>Draft Genome Sequences of Seven Thermophilic Sporeformers Isolated from Foods.</title>
        <authorList>
            <person name="Berendsen E.M."/>
            <person name="Wells-Bennik M.H."/>
            <person name="Krawcyk A.O."/>
            <person name="De Jong A."/>
            <person name="Holsappel S."/>
            <person name="Eijlander R.T."/>
            <person name="Kuipers O.P."/>
        </authorList>
    </citation>
    <scope>NUCLEOTIDE SEQUENCE [LARGE SCALE GENOMIC DNA]</scope>
    <source>
        <strain evidence="1 2">B4109</strain>
    </source>
</reference>
<organism evidence="1 2">
    <name type="scientific">Geobacillus stearothermophilus</name>
    <name type="common">Bacillus stearothermophilus</name>
    <dbReference type="NCBI Taxonomy" id="1422"/>
    <lineage>
        <taxon>Bacteria</taxon>
        <taxon>Bacillati</taxon>
        <taxon>Bacillota</taxon>
        <taxon>Bacilli</taxon>
        <taxon>Bacillales</taxon>
        <taxon>Anoxybacillaceae</taxon>
        <taxon>Geobacillus</taxon>
    </lineage>
</organism>
<dbReference type="Proteomes" id="UP000075424">
    <property type="component" value="Unassembled WGS sequence"/>
</dbReference>
<dbReference type="Gene3D" id="6.10.140.2160">
    <property type="match status" value="1"/>
</dbReference>
<name>A0A150MUJ0_GEOSE</name>
<protein>
    <recommendedName>
        <fullName evidence="3">Terminase small subunit</fullName>
    </recommendedName>
</protein>